<sequence length="221" mass="25600">MSANLVIRAQWSWGDSKIIKTKRDCVICEALKQEGFEEMEGNRLIIAFKGKIIDSAFTFDYYSIQNGARLVMALKKIPSKTKTLHFLEKLNKKDSFNDLDVNLYMYDNQHDESKRLQARRDEIARLTDLNFANWETMREFPVIMNEILSLQEQKSMNTLDPVDFFQTDVSYPKCIQEDPLPNFLNDDFVSSNGVLTNNIDFGVFINSEAKIGNSEIFEKKP</sequence>
<keyword evidence="2" id="KW-1185">Reference proteome</keyword>
<name>A0A1J4KNM6_9EUKA</name>
<dbReference type="AlphaFoldDB" id="A0A1J4KNM6"/>
<gene>
    <name evidence="1" type="ORF">TRFO_19512</name>
</gene>
<protein>
    <recommendedName>
        <fullName evidence="3">Ubiquitin-like domain-containing protein</fullName>
    </recommendedName>
</protein>
<evidence type="ECO:0008006" key="3">
    <source>
        <dbReference type="Google" id="ProtNLM"/>
    </source>
</evidence>
<dbReference type="RefSeq" id="XP_068364149.1">
    <property type="nucleotide sequence ID" value="XM_068500832.1"/>
</dbReference>
<organism evidence="1 2">
    <name type="scientific">Tritrichomonas foetus</name>
    <dbReference type="NCBI Taxonomy" id="1144522"/>
    <lineage>
        <taxon>Eukaryota</taxon>
        <taxon>Metamonada</taxon>
        <taxon>Parabasalia</taxon>
        <taxon>Tritrichomonadida</taxon>
        <taxon>Tritrichomonadidae</taxon>
        <taxon>Tritrichomonas</taxon>
    </lineage>
</organism>
<dbReference type="EMBL" id="MLAK01000596">
    <property type="protein sequence ID" value="OHT11013.1"/>
    <property type="molecule type" value="Genomic_DNA"/>
</dbReference>
<dbReference type="GeneID" id="94835536"/>
<reference evidence="1" key="1">
    <citation type="submission" date="2016-10" db="EMBL/GenBank/DDBJ databases">
        <authorList>
            <person name="Benchimol M."/>
            <person name="Almeida L.G."/>
            <person name="Vasconcelos A.T."/>
            <person name="Perreira-Neves A."/>
            <person name="Rosa I.A."/>
            <person name="Tasca T."/>
            <person name="Bogo M.R."/>
            <person name="de Souza W."/>
        </authorList>
    </citation>
    <scope>NUCLEOTIDE SEQUENCE [LARGE SCALE GENOMIC DNA]</scope>
    <source>
        <strain evidence="1">K</strain>
    </source>
</reference>
<dbReference type="VEuPathDB" id="TrichDB:TRFO_19512"/>
<proteinExistence type="predicted"/>
<comment type="caution">
    <text evidence="1">The sequence shown here is derived from an EMBL/GenBank/DDBJ whole genome shotgun (WGS) entry which is preliminary data.</text>
</comment>
<accession>A0A1J4KNM6</accession>
<dbReference type="Proteomes" id="UP000179807">
    <property type="component" value="Unassembled WGS sequence"/>
</dbReference>
<evidence type="ECO:0000313" key="2">
    <source>
        <dbReference type="Proteomes" id="UP000179807"/>
    </source>
</evidence>
<evidence type="ECO:0000313" key="1">
    <source>
        <dbReference type="EMBL" id="OHT11013.1"/>
    </source>
</evidence>